<comment type="similarity">
    <text evidence="2">Belongs to the RmuC family.</text>
</comment>
<reference evidence="9" key="1">
    <citation type="journal article" date="2013" name="BMC Microbiol.">
        <title>Taxonomy and evolution of bacteriochlorophyll a-containing members of the OM60/NOR5 clade of marine gammaproteobacteria: description of Luminiphilus syltensis gen. nov., sp. nov., reclassification of Haliea rubra as Pseudohaliea rubra gen. nov., comb. nov., and emendation of Chromatocurvus halotolerans.</title>
        <authorList>
            <person name="Spring S."/>
            <person name="Riedel T."/>
            <person name="Sproer C."/>
            <person name="Yan S."/>
            <person name="Harder J."/>
            <person name="Fuchs B.M."/>
        </authorList>
    </citation>
    <scope>NUCLEOTIDE SEQUENCE [LARGE SCALE GENOMIC DNA]</scope>
    <source>
        <strain evidence="9">NOR51-B</strain>
    </source>
</reference>
<evidence type="ECO:0000256" key="7">
    <source>
        <dbReference type="SAM" id="Phobius"/>
    </source>
</evidence>
<evidence type="ECO:0000313" key="8">
    <source>
        <dbReference type="EMBL" id="EED35464.1"/>
    </source>
</evidence>
<comment type="function">
    <text evidence="1">Involved in DNA recombination.</text>
</comment>
<keyword evidence="8" id="KW-0547">Nucleotide-binding</keyword>
<evidence type="ECO:0000256" key="2">
    <source>
        <dbReference type="ARBA" id="ARBA00009840"/>
    </source>
</evidence>
<evidence type="ECO:0000256" key="5">
    <source>
        <dbReference type="SAM" id="Coils"/>
    </source>
</evidence>
<dbReference type="Proteomes" id="UP000004699">
    <property type="component" value="Unassembled WGS sequence"/>
</dbReference>
<dbReference type="GO" id="GO:0006310">
    <property type="term" value="P:DNA recombination"/>
    <property type="evidence" value="ECO:0007669"/>
    <property type="project" value="UniProtKB-KW"/>
</dbReference>
<dbReference type="PANTHER" id="PTHR30563:SF0">
    <property type="entry name" value="DNA RECOMBINATION PROTEIN RMUC"/>
    <property type="match status" value="1"/>
</dbReference>
<gene>
    <name evidence="8" type="ORF">NOR51B_1409</name>
</gene>
<dbReference type="eggNOG" id="COG1322">
    <property type="taxonomic scope" value="Bacteria"/>
</dbReference>
<organism evidence="8 9">
    <name type="scientific">Luminiphilus syltensis NOR5-1B</name>
    <dbReference type="NCBI Taxonomy" id="565045"/>
    <lineage>
        <taxon>Bacteria</taxon>
        <taxon>Pseudomonadati</taxon>
        <taxon>Pseudomonadota</taxon>
        <taxon>Gammaproteobacteria</taxon>
        <taxon>Cellvibrionales</taxon>
        <taxon>Halieaceae</taxon>
        <taxon>Luminiphilus</taxon>
    </lineage>
</organism>
<feature type="transmembrane region" description="Helical" evidence="7">
    <location>
        <begin position="6"/>
        <end position="28"/>
    </location>
</feature>
<proteinExistence type="inferred from homology"/>
<dbReference type="GO" id="GO:0008233">
    <property type="term" value="F:peptidase activity"/>
    <property type="evidence" value="ECO:0007669"/>
    <property type="project" value="UniProtKB-KW"/>
</dbReference>
<dbReference type="GO" id="GO:0005524">
    <property type="term" value="F:ATP binding"/>
    <property type="evidence" value="ECO:0007669"/>
    <property type="project" value="UniProtKB-KW"/>
</dbReference>
<dbReference type="HOGENOM" id="CLU_024057_0_1_6"/>
<evidence type="ECO:0000256" key="6">
    <source>
        <dbReference type="SAM" id="MobiDB-lite"/>
    </source>
</evidence>
<keyword evidence="8" id="KW-0378">Hydrolase</keyword>
<feature type="region of interest" description="Disordered" evidence="6">
    <location>
        <begin position="432"/>
        <end position="462"/>
    </location>
</feature>
<evidence type="ECO:0000256" key="1">
    <source>
        <dbReference type="ARBA" id="ARBA00003416"/>
    </source>
</evidence>
<keyword evidence="7" id="KW-1133">Transmembrane helix</keyword>
<name>B8KUF2_9GAMM</name>
<feature type="coiled-coil region" evidence="5">
    <location>
        <begin position="39"/>
        <end position="98"/>
    </location>
</feature>
<dbReference type="PANTHER" id="PTHR30563">
    <property type="entry name" value="DNA RECOMBINATION PROTEIN RMUC"/>
    <property type="match status" value="1"/>
</dbReference>
<dbReference type="AlphaFoldDB" id="B8KUF2"/>
<evidence type="ECO:0000256" key="3">
    <source>
        <dbReference type="ARBA" id="ARBA00023054"/>
    </source>
</evidence>
<sequence length="462" mass="50838">MVLTETLPIIGALLVGLTAGSVATYLLLRGTLTRHTQDAARLQQERAIAVDAEQRARKEISELGAALSTKTKEAADAMAELRAAQARQEERDRNHQEQLAQFEASRALLKQEFEVLSQTILKNKEQELKAGNRESIGALLNPLEKQIQNFQQNVNELRGEFLKSNTSLSEQLKALEGVSLSMSAEANSLTRALKGDNKIAGNWGETQLEKTLQLAGLNPGEHFETQAAFKDVEGRKLIPDFVVRLPKDKNLVIDAKVSLVDYERAISAETDVEREAALAAHGRSMRNHIDGLSSKDYANLPGMASPDFVLMFVSVEPAYIEAMRQNRDLFNYGYQKNVIMVSHTTLMPILRTVANLWMIERSNAEAQEISDRAGEIFNAVCTVAERLEGLGGSLQAASNHYNKTVTALIGRQGLHGKVDRFQSLSAKANKTFPESLQPIGTENDAPRLGATFDAPPKPPEEP</sequence>
<dbReference type="GO" id="GO:0006508">
    <property type="term" value="P:proteolysis"/>
    <property type="evidence" value="ECO:0007669"/>
    <property type="project" value="UniProtKB-KW"/>
</dbReference>
<evidence type="ECO:0000313" key="9">
    <source>
        <dbReference type="Proteomes" id="UP000004699"/>
    </source>
</evidence>
<keyword evidence="9" id="KW-1185">Reference proteome</keyword>
<accession>B8KUF2</accession>
<keyword evidence="4" id="KW-0233">DNA recombination</keyword>
<keyword evidence="3 5" id="KW-0175">Coiled coil</keyword>
<keyword evidence="8" id="KW-0067">ATP-binding</keyword>
<keyword evidence="7" id="KW-0812">Transmembrane</keyword>
<dbReference type="InterPro" id="IPR003798">
    <property type="entry name" value="DNA_recombination_RmuC"/>
</dbReference>
<protein>
    <submittedName>
        <fullName evidence="8">ATP-dependent protease ATP-binding subunit</fullName>
    </submittedName>
</protein>
<keyword evidence="7" id="KW-0472">Membrane</keyword>
<keyword evidence="8" id="KW-0645">Protease</keyword>
<evidence type="ECO:0000256" key="4">
    <source>
        <dbReference type="ARBA" id="ARBA00023172"/>
    </source>
</evidence>
<dbReference type="EMBL" id="DS999411">
    <property type="protein sequence ID" value="EED35464.1"/>
    <property type="molecule type" value="Genomic_DNA"/>
</dbReference>
<dbReference type="Pfam" id="PF02646">
    <property type="entry name" value="RmuC"/>
    <property type="match status" value="1"/>
</dbReference>